<reference evidence="1 2" key="1">
    <citation type="submission" date="2017-01" db="EMBL/GenBank/DDBJ databases">
        <title>Novel large sulfur bacteria in the metagenomes of groundwater-fed chemosynthetic microbial mats in the Lake Huron basin.</title>
        <authorList>
            <person name="Sharrar A.M."/>
            <person name="Flood B.E."/>
            <person name="Bailey J.V."/>
            <person name="Jones D.S."/>
            <person name="Biddanda B."/>
            <person name="Ruberg S.A."/>
            <person name="Marcus D.N."/>
            <person name="Dick G.J."/>
        </authorList>
    </citation>
    <scope>NUCLEOTIDE SEQUENCE [LARGE SCALE GENOMIC DNA]</scope>
    <source>
        <strain evidence="1">A8</strain>
    </source>
</reference>
<comment type="caution">
    <text evidence="1">The sequence shown here is derived from an EMBL/GenBank/DDBJ whole genome shotgun (WGS) entry which is preliminary data.</text>
</comment>
<evidence type="ECO:0000313" key="2">
    <source>
        <dbReference type="Proteomes" id="UP000192491"/>
    </source>
</evidence>
<evidence type="ECO:0000313" key="1">
    <source>
        <dbReference type="EMBL" id="OQX16180.1"/>
    </source>
</evidence>
<protein>
    <submittedName>
        <fullName evidence="1">Uncharacterized protein</fullName>
    </submittedName>
</protein>
<proteinExistence type="predicted"/>
<name>A0A1Y1QXR7_9GAMM</name>
<accession>A0A1Y1QXR7</accession>
<dbReference type="AlphaFoldDB" id="A0A1Y1QXR7"/>
<dbReference type="EMBL" id="MTEJ01000007">
    <property type="protein sequence ID" value="OQX16180.1"/>
    <property type="molecule type" value="Genomic_DNA"/>
</dbReference>
<sequence length="117" mass="12761">MPDLDSKANKNNVYGAISCPDFVTRIINGRKHIAATEASRISSLPLQSVNAALAAFRSQDGQADTVYVDESGAMYADDIAFYSLCCQMPAFFSESVMMTVLTALDHYRFSPQPLVEA</sequence>
<dbReference type="Proteomes" id="UP000192491">
    <property type="component" value="Unassembled WGS sequence"/>
</dbReference>
<gene>
    <name evidence="1" type="ORF">BWK73_04770</name>
</gene>
<organism evidence="1 2">
    <name type="scientific">Thiothrix lacustris</name>
    <dbReference type="NCBI Taxonomy" id="525917"/>
    <lineage>
        <taxon>Bacteria</taxon>
        <taxon>Pseudomonadati</taxon>
        <taxon>Pseudomonadota</taxon>
        <taxon>Gammaproteobacteria</taxon>
        <taxon>Thiotrichales</taxon>
        <taxon>Thiotrichaceae</taxon>
        <taxon>Thiothrix</taxon>
    </lineage>
</organism>